<organism evidence="1 2">
    <name type="scientific">Dibothriocephalus latus</name>
    <name type="common">Fish tapeworm</name>
    <name type="synonym">Diphyllobothrium latum</name>
    <dbReference type="NCBI Taxonomy" id="60516"/>
    <lineage>
        <taxon>Eukaryota</taxon>
        <taxon>Metazoa</taxon>
        <taxon>Spiralia</taxon>
        <taxon>Lophotrochozoa</taxon>
        <taxon>Platyhelminthes</taxon>
        <taxon>Cestoda</taxon>
        <taxon>Eucestoda</taxon>
        <taxon>Diphyllobothriidea</taxon>
        <taxon>Diphyllobothriidae</taxon>
        <taxon>Dibothriocephalus</taxon>
    </lineage>
</organism>
<dbReference type="AlphaFoldDB" id="A0A3P7MZP4"/>
<dbReference type="EMBL" id="UYRU01073916">
    <property type="protein sequence ID" value="VDN24011.1"/>
    <property type="molecule type" value="Genomic_DNA"/>
</dbReference>
<sequence>MLLPLVKRSRTPQSQMIDLRPSHSVRRPLPLLPQSPTSCRLLTNRRCSRCWGMCPAASLRPPSIPLCLPTLRSFLRDPHVCPHPLCLRCSTQVLSDVFCLNLSAHTSFRPFLARGLSSSSSQPTECESVPRG</sequence>
<evidence type="ECO:0000313" key="2">
    <source>
        <dbReference type="Proteomes" id="UP000281553"/>
    </source>
</evidence>
<protein>
    <submittedName>
        <fullName evidence="1">Uncharacterized protein</fullName>
    </submittedName>
</protein>
<evidence type="ECO:0000313" key="1">
    <source>
        <dbReference type="EMBL" id="VDN24011.1"/>
    </source>
</evidence>
<name>A0A3P7MZP4_DIBLA</name>
<gene>
    <name evidence="1" type="ORF">DILT_LOCUS14361</name>
</gene>
<dbReference type="Proteomes" id="UP000281553">
    <property type="component" value="Unassembled WGS sequence"/>
</dbReference>
<reference evidence="1 2" key="1">
    <citation type="submission" date="2018-11" db="EMBL/GenBank/DDBJ databases">
        <authorList>
            <consortium name="Pathogen Informatics"/>
        </authorList>
    </citation>
    <scope>NUCLEOTIDE SEQUENCE [LARGE SCALE GENOMIC DNA]</scope>
</reference>
<proteinExistence type="predicted"/>
<accession>A0A3P7MZP4</accession>
<keyword evidence="2" id="KW-1185">Reference proteome</keyword>